<dbReference type="PANTHER" id="PTHR10302:SF27">
    <property type="entry name" value="SINGLE-STRANDED DNA-BINDING PROTEIN"/>
    <property type="match status" value="1"/>
</dbReference>
<protein>
    <recommendedName>
        <fullName evidence="2 3">Single-stranded DNA-binding protein</fullName>
        <shortName evidence="2">SSB</shortName>
    </recommendedName>
</protein>
<feature type="region of interest" description="Disordered" evidence="4">
    <location>
        <begin position="101"/>
        <end position="120"/>
    </location>
</feature>
<comment type="caution">
    <text evidence="5">The sequence shown here is derived from an EMBL/GenBank/DDBJ whole genome shotgun (WGS) entry which is preliminary data.</text>
</comment>
<evidence type="ECO:0000256" key="4">
    <source>
        <dbReference type="SAM" id="MobiDB-lite"/>
    </source>
</evidence>
<evidence type="ECO:0000256" key="3">
    <source>
        <dbReference type="PIRNR" id="PIRNR002070"/>
    </source>
</evidence>
<dbReference type="SUPFAM" id="SSF50249">
    <property type="entry name" value="Nucleic acid-binding proteins"/>
    <property type="match status" value="1"/>
</dbReference>
<comment type="caution">
    <text evidence="2">Lacks conserved residue(s) required for the propagation of feature annotation.</text>
</comment>
<comment type="subunit">
    <text evidence="2">Homotetramer.</text>
</comment>
<dbReference type="GO" id="GO:0006260">
    <property type="term" value="P:DNA replication"/>
    <property type="evidence" value="ECO:0007669"/>
    <property type="project" value="InterPro"/>
</dbReference>
<dbReference type="PANTHER" id="PTHR10302">
    <property type="entry name" value="SINGLE-STRANDED DNA-BINDING PROTEIN"/>
    <property type="match status" value="1"/>
</dbReference>
<dbReference type="PIRSF" id="PIRSF002070">
    <property type="entry name" value="SSB"/>
    <property type="match status" value="1"/>
</dbReference>
<dbReference type="Gene3D" id="2.40.50.140">
    <property type="entry name" value="Nucleic acid-binding proteins"/>
    <property type="match status" value="1"/>
</dbReference>
<dbReference type="Pfam" id="PF00436">
    <property type="entry name" value="SSB"/>
    <property type="match status" value="1"/>
</dbReference>
<evidence type="ECO:0000256" key="1">
    <source>
        <dbReference type="ARBA" id="ARBA00023125"/>
    </source>
</evidence>
<evidence type="ECO:0000313" key="5">
    <source>
        <dbReference type="EMBL" id="OXS40256.1"/>
    </source>
</evidence>
<dbReference type="CDD" id="cd04496">
    <property type="entry name" value="SSB_OBF"/>
    <property type="match status" value="1"/>
</dbReference>
<dbReference type="InterPro" id="IPR011344">
    <property type="entry name" value="ssDNA-bd"/>
</dbReference>
<dbReference type="InterPro" id="IPR000424">
    <property type="entry name" value="Primosome_PriB/ssb"/>
</dbReference>
<name>A0A231Q1H4_9LACO</name>
<dbReference type="InterPro" id="IPR012340">
    <property type="entry name" value="NA-bd_OB-fold"/>
</dbReference>
<evidence type="ECO:0000256" key="2">
    <source>
        <dbReference type="HAMAP-Rule" id="MF_00984"/>
    </source>
</evidence>
<proteinExistence type="inferred from homology"/>
<dbReference type="HAMAP" id="MF_00984">
    <property type="entry name" value="SSB"/>
    <property type="match status" value="1"/>
</dbReference>
<dbReference type="NCBIfam" id="TIGR00621">
    <property type="entry name" value="ssb"/>
    <property type="match status" value="1"/>
</dbReference>
<dbReference type="AlphaFoldDB" id="A0A231Q1H4"/>
<dbReference type="RefSeq" id="WP_089145074.1">
    <property type="nucleotide sequence ID" value="NZ_LUGD01000061.1"/>
</dbReference>
<keyword evidence="1 2" id="KW-0238">DNA-binding</keyword>
<dbReference type="Proteomes" id="UP000215261">
    <property type="component" value="Unassembled WGS sequence"/>
</dbReference>
<organism evidence="5 6">
    <name type="scientific">Ligilactobacillus agilis</name>
    <dbReference type="NCBI Taxonomy" id="1601"/>
    <lineage>
        <taxon>Bacteria</taxon>
        <taxon>Bacillati</taxon>
        <taxon>Bacillota</taxon>
        <taxon>Bacilli</taxon>
        <taxon>Lactobacillales</taxon>
        <taxon>Lactobacillaceae</taxon>
        <taxon>Ligilactobacillus</taxon>
    </lineage>
</organism>
<sequence>MNNVQLIGRIAQDLELRKTQNDRAWLSFSLALNEYSNGEQHTTFIDCVAWQRNAEILAQYAHKGALIGLEGRLQRRNYTDRNGQNRSIVEVIVNHVELLSSKGQSDSQETTNTASSNDWP</sequence>
<dbReference type="GO" id="GO:0009295">
    <property type="term" value="C:nucleoid"/>
    <property type="evidence" value="ECO:0007669"/>
    <property type="project" value="TreeGrafter"/>
</dbReference>
<dbReference type="GO" id="GO:0003697">
    <property type="term" value="F:single-stranded DNA binding"/>
    <property type="evidence" value="ECO:0007669"/>
    <property type="project" value="UniProtKB-UniRule"/>
</dbReference>
<accession>A0A231Q1H4</accession>
<gene>
    <name evidence="5" type="ORF">AYP69_05325</name>
</gene>
<evidence type="ECO:0000313" key="6">
    <source>
        <dbReference type="Proteomes" id="UP000215261"/>
    </source>
</evidence>
<dbReference type="EMBL" id="LUGO01000047">
    <property type="protein sequence ID" value="OXS40256.1"/>
    <property type="molecule type" value="Genomic_DNA"/>
</dbReference>
<dbReference type="PROSITE" id="PS50935">
    <property type="entry name" value="SSB"/>
    <property type="match status" value="1"/>
</dbReference>
<reference evidence="5 6" key="1">
    <citation type="submission" date="2016-03" db="EMBL/GenBank/DDBJ databases">
        <title>Sequencing of Lactobacillus Species from Commercial Turkeys.</title>
        <authorList>
            <person name="Johnson T.J."/>
            <person name="Youmans B.P."/>
            <person name="Case K.A."/>
        </authorList>
    </citation>
    <scope>NUCLEOTIDE SEQUENCE [LARGE SCALE GENOMIC DNA]</scope>
    <source>
        <strain evidence="5 6">UMNLA1</strain>
    </source>
</reference>